<dbReference type="InterPro" id="IPR033138">
    <property type="entry name" value="Cu_oxidase_CS"/>
</dbReference>
<dbReference type="AlphaFoldDB" id="A0A428PX50"/>
<dbReference type="EMBL" id="NKCI01000080">
    <property type="protein sequence ID" value="RSL57610.1"/>
    <property type="molecule type" value="Genomic_DNA"/>
</dbReference>
<evidence type="ECO:0000313" key="12">
    <source>
        <dbReference type="Proteomes" id="UP000288168"/>
    </source>
</evidence>
<reference evidence="11 12" key="1">
    <citation type="submission" date="2017-06" db="EMBL/GenBank/DDBJ databases">
        <title>Comparative genomic analysis of Ambrosia Fusariam Clade fungi.</title>
        <authorList>
            <person name="Stajich J.E."/>
            <person name="Carrillo J."/>
            <person name="Kijimoto T."/>
            <person name="Eskalen A."/>
            <person name="O'Donnell K."/>
            <person name="Kasson M."/>
        </authorList>
    </citation>
    <scope>NUCLEOTIDE SEQUENCE [LARGE SCALE GENOMIC DNA]</scope>
    <source>
        <strain evidence="11 12">NRRL62584</strain>
    </source>
</reference>
<dbReference type="Gene3D" id="2.60.40.420">
    <property type="entry name" value="Cupredoxins - blue copper proteins"/>
    <property type="match status" value="3"/>
</dbReference>
<dbReference type="InterPro" id="IPR002355">
    <property type="entry name" value="Cu_oxidase_Cu_BS"/>
</dbReference>
<dbReference type="PANTHER" id="PTHR11709">
    <property type="entry name" value="MULTI-COPPER OXIDASE"/>
    <property type="match status" value="1"/>
</dbReference>
<evidence type="ECO:0000256" key="1">
    <source>
        <dbReference type="ARBA" id="ARBA00010609"/>
    </source>
</evidence>
<accession>A0A428PX50</accession>
<dbReference type="GO" id="GO:0016491">
    <property type="term" value="F:oxidoreductase activity"/>
    <property type="evidence" value="ECO:0007669"/>
    <property type="project" value="UniProtKB-KW"/>
</dbReference>
<dbReference type="Pfam" id="PF00394">
    <property type="entry name" value="Cu-oxidase"/>
    <property type="match status" value="1"/>
</dbReference>
<dbReference type="GO" id="GO:0005507">
    <property type="term" value="F:copper ion binding"/>
    <property type="evidence" value="ECO:0007669"/>
    <property type="project" value="InterPro"/>
</dbReference>
<evidence type="ECO:0000313" key="11">
    <source>
        <dbReference type="EMBL" id="RSL57610.1"/>
    </source>
</evidence>
<dbReference type="InterPro" id="IPR011707">
    <property type="entry name" value="Cu-oxidase-like_N"/>
</dbReference>
<organism evidence="11 12">
    <name type="scientific">Fusarium duplospermum</name>
    <dbReference type="NCBI Taxonomy" id="1325734"/>
    <lineage>
        <taxon>Eukaryota</taxon>
        <taxon>Fungi</taxon>
        <taxon>Dikarya</taxon>
        <taxon>Ascomycota</taxon>
        <taxon>Pezizomycotina</taxon>
        <taxon>Sordariomycetes</taxon>
        <taxon>Hypocreomycetidae</taxon>
        <taxon>Hypocreales</taxon>
        <taxon>Nectriaceae</taxon>
        <taxon>Fusarium</taxon>
        <taxon>Fusarium solani species complex</taxon>
    </lineage>
</organism>
<feature type="domain" description="Plastocyanin-like" evidence="10">
    <location>
        <begin position="219"/>
        <end position="298"/>
    </location>
</feature>
<dbReference type="InterPro" id="IPR045087">
    <property type="entry name" value="Cu-oxidase_fam"/>
</dbReference>
<evidence type="ECO:0000259" key="9">
    <source>
        <dbReference type="Pfam" id="PF07731"/>
    </source>
</evidence>
<keyword evidence="12" id="KW-1185">Reference proteome</keyword>
<dbReference type="InterPro" id="IPR001117">
    <property type="entry name" value="Cu-oxidase_2nd"/>
</dbReference>
<dbReference type="PANTHER" id="PTHR11709:SF71">
    <property type="entry name" value="OXIDOREDUCTASE TPCJ"/>
    <property type="match status" value="1"/>
</dbReference>
<dbReference type="InterPro" id="IPR011706">
    <property type="entry name" value="Cu-oxidase_C"/>
</dbReference>
<comment type="similarity">
    <text evidence="1">Belongs to the multicopper oxidase family.</text>
</comment>
<evidence type="ECO:0000256" key="3">
    <source>
        <dbReference type="ARBA" id="ARBA00022729"/>
    </source>
</evidence>
<dbReference type="PROSITE" id="PS00079">
    <property type="entry name" value="MULTICOPPER_OXIDASE1"/>
    <property type="match status" value="1"/>
</dbReference>
<dbReference type="InterPro" id="IPR008972">
    <property type="entry name" value="Cupredoxin"/>
</dbReference>
<feature type="domain" description="Plastocyanin-like" evidence="9">
    <location>
        <begin position="548"/>
        <end position="678"/>
    </location>
</feature>
<evidence type="ECO:0000259" key="10">
    <source>
        <dbReference type="Pfam" id="PF07732"/>
    </source>
</evidence>
<evidence type="ECO:0000256" key="4">
    <source>
        <dbReference type="ARBA" id="ARBA00023002"/>
    </source>
</evidence>
<feature type="region of interest" description="Disordered" evidence="7">
    <location>
        <begin position="17"/>
        <end position="41"/>
    </location>
</feature>
<evidence type="ECO:0000256" key="5">
    <source>
        <dbReference type="ARBA" id="ARBA00023008"/>
    </source>
</evidence>
<keyword evidence="5" id="KW-0186">Copper</keyword>
<evidence type="ECO:0000259" key="8">
    <source>
        <dbReference type="Pfam" id="PF00394"/>
    </source>
</evidence>
<keyword evidence="2" id="KW-0479">Metal-binding</keyword>
<dbReference type="OrthoDB" id="2121828at2759"/>
<dbReference type="PROSITE" id="PS00080">
    <property type="entry name" value="MULTICOPPER_OXIDASE2"/>
    <property type="match status" value="1"/>
</dbReference>
<dbReference type="Pfam" id="PF07732">
    <property type="entry name" value="Cu-oxidase_3"/>
    <property type="match status" value="1"/>
</dbReference>
<feature type="domain" description="Plastocyanin-like" evidence="8">
    <location>
        <begin position="308"/>
        <end position="440"/>
    </location>
</feature>
<dbReference type="Proteomes" id="UP000288168">
    <property type="component" value="Unassembled WGS sequence"/>
</dbReference>
<keyword evidence="6" id="KW-0325">Glycoprotein</keyword>
<sequence length="722" mass="81393">MSQSEYTALPRVEEEIEIDSATNAIGSESSRSSIDSLVLPPPPPPSPWRVAANKIQTILIPSFLQRDDSAEERPSTRQAGSSRISTDWLDGLRGVASFFVFLFHHTISWVRMVTVSAICVYFMAKEQWNMALFLAGLVVAESNLLLLSEPASSSNNNNNNNSSSSSNISETDTIWTEEFDLEKAPGKTPWYRKFSGKIRKISRTARKVGLVFILILGLVHVTNKLQYNGTTIHWHGLWQKNTMEMDGVNGVTQCPIAPEDTFTYEFRAYQYGTSWYHSHYSLQYADGLAGPTTIHGPSSANYDEAKDPILITDWNHRSAFQDWERELTRIPTFPRMNSILINGIGNFAGSFPRERFNMTVTRGKKYILRVINTSVDTTFVFSIDNHQFEVMSSDFVPIKPYNVTHILIGIGQRYHIVLHADPFNTTKYPASTEGNYWIRTVPADGCKGFEVGNEPDERQGILRYNASSTSVPTTWRDPYGLACRDENYTNLVSIHEWHITPVKLNNRSKDFDIGLDTVDDRPVGGNNFSWWSFGENPLWVDFSNPTITGLNRTDPWPKDYVVVPAENQGGWVYLVITAPKASVAGKKRVFAPVAHPLHLHGHDFALLAQGNDSTLLNKTNGVTLKFDNPPRRDVALIPAGGYLVVAFKADNPGSWLFHCHIAWHASSGLALQIMEREEDLKKMMTEERLAETRRVCENWDKWYSNTSNHWNASGPFQDDSGV</sequence>
<evidence type="ECO:0000256" key="6">
    <source>
        <dbReference type="ARBA" id="ARBA00023180"/>
    </source>
</evidence>
<dbReference type="FunFam" id="2.60.40.420:FF:000045">
    <property type="entry name" value="Laccase 2"/>
    <property type="match status" value="1"/>
</dbReference>
<dbReference type="CDD" id="cd13880">
    <property type="entry name" value="CuRO_2_MaLCC_like"/>
    <property type="match status" value="1"/>
</dbReference>
<dbReference type="CDD" id="cd13901">
    <property type="entry name" value="CuRO_3_MaLCC_like"/>
    <property type="match status" value="1"/>
</dbReference>
<evidence type="ECO:0008006" key="13">
    <source>
        <dbReference type="Google" id="ProtNLM"/>
    </source>
</evidence>
<proteinExistence type="inferred from homology"/>
<evidence type="ECO:0000256" key="7">
    <source>
        <dbReference type="SAM" id="MobiDB-lite"/>
    </source>
</evidence>
<gene>
    <name evidence="11" type="ORF">CEP54_008216</name>
</gene>
<keyword evidence="3" id="KW-0732">Signal</keyword>
<feature type="compositionally biased region" description="Low complexity" evidence="7">
    <location>
        <begin position="27"/>
        <end position="36"/>
    </location>
</feature>
<protein>
    <recommendedName>
        <fullName evidence="13">Laccase</fullName>
    </recommendedName>
</protein>
<dbReference type="SUPFAM" id="SSF49503">
    <property type="entry name" value="Cupredoxins"/>
    <property type="match status" value="3"/>
</dbReference>
<comment type="caution">
    <text evidence="11">The sequence shown here is derived from an EMBL/GenBank/DDBJ whole genome shotgun (WGS) entry which is preliminary data.</text>
</comment>
<dbReference type="Pfam" id="PF07731">
    <property type="entry name" value="Cu-oxidase_2"/>
    <property type="match status" value="1"/>
</dbReference>
<dbReference type="STRING" id="1325734.A0A428PX50"/>
<keyword evidence="4" id="KW-0560">Oxidoreductase</keyword>
<evidence type="ECO:0000256" key="2">
    <source>
        <dbReference type="ARBA" id="ARBA00022723"/>
    </source>
</evidence>
<name>A0A428PX50_9HYPO</name>